<dbReference type="EMBL" id="CAFBMH010000138">
    <property type="protein sequence ID" value="CAB4930503.1"/>
    <property type="molecule type" value="Genomic_DNA"/>
</dbReference>
<evidence type="ECO:0000313" key="5">
    <source>
        <dbReference type="EMBL" id="CAB4930503.1"/>
    </source>
</evidence>
<reference evidence="4" key="1">
    <citation type="submission" date="2020-05" db="EMBL/GenBank/DDBJ databases">
        <authorList>
            <person name="Chiriac C."/>
            <person name="Salcher M."/>
            <person name="Ghai R."/>
            <person name="Kavagutti S V."/>
        </authorList>
    </citation>
    <scope>NUCLEOTIDE SEQUENCE</scope>
</reference>
<proteinExistence type="predicted"/>
<feature type="domain" description="Glycosyltransferase subfamily 4-like N-terminal" evidence="3">
    <location>
        <begin position="37"/>
        <end position="195"/>
    </location>
</feature>
<sequence>MTSTASPAAVPPVAPLDDLRIVVDLQAAQSIAHGERGIARYSIELTRALLRRGAPVDAITLNPNLPNPRRLPSDLATSPLLGFATARTFADQQRRGPFAYHVMSPIELDLPAPLVFSRAGFDRADALVVVLYDLIPLIFAERYLANPRVREPYLARLEMVRSADLVLAISEHTRRDGIEHLGLDPARVVAIGGGVAESFGPPAPGTDPLAAVHDARPSVRGEYVLTVAGYEWRKNTEALIEAFAQVPPRARAGRQLVVACAVPAEGERAWREHAARCGLAPDDLVITGYVDESLLQSLYQAASLFVFPSRYEGYGLPALEAARCGAAVLTSDSSSLPEILELASSTFPADDIAAMAERMAAALTDEAFRAELLVAGARAGVAHTWDAVADRTIAAYATLSSSAFGSSIASQGARLTTQKGVEGGGGRRRAAPRARVAFVGPLPPAESGVALYNERVLGAMDLAGLDVHLFVEAPPGTRHDPPIDAPCYPIDALGPHLDPRDYDTVLYTMGNSGYHVRTFDLARRIPGVVWLHDAYLIGLHLEWALWQIRSQGRATDVLTIFREEIAALYGGRIPADLVLVEPLSHHAFVDRQVYLNAGLVRGSRRLVLNSELAHEMVRLDAGPDAMLPPTTVLRHAIPDRSVLPVDIRPTRRDRPLVVALGIVHAIKRPSVLLQAVAALGHDVDVAFVGPCEPELERELLTEARALGLADRITVTGFVDVATYARWISDATVAAQLRDVSFGESSGAIHDAIAGGVPVVTSIASAADLPVDVVSMVTPDCSVAALTEALRRVLRNDAVHGSMHRAARDYAATWTFDRVADEIRTVLLDDAHGRMGTGR</sequence>
<dbReference type="GO" id="GO:0009103">
    <property type="term" value="P:lipopolysaccharide biosynthetic process"/>
    <property type="evidence" value="ECO:0007669"/>
    <property type="project" value="TreeGrafter"/>
</dbReference>
<dbReference type="Gene3D" id="3.40.50.2000">
    <property type="entry name" value="Glycogen Phosphorylase B"/>
    <property type="match status" value="3"/>
</dbReference>
<dbReference type="EMBL" id="CAFABA010000060">
    <property type="protein sequence ID" value="CAB4831844.1"/>
    <property type="molecule type" value="Genomic_DNA"/>
</dbReference>
<dbReference type="GO" id="GO:0016757">
    <property type="term" value="F:glycosyltransferase activity"/>
    <property type="evidence" value="ECO:0007669"/>
    <property type="project" value="InterPro"/>
</dbReference>
<gene>
    <name evidence="4" type="ORF">UFOPK3139_01559</name>
    <name evidence="5" type="ORF">UFOPK3543_02629</name>
</gene>
<evidence type="ECO:0000259" key="3">
    <source>
        <dbReference type="Pfam" id="PF13439"/>
    </source>
</evidence>
<feature type="domain" description="Glycosyl transferase family 1" evidence="2">
    <location>
        <begin position="222"/>
        <end position="371"/>
    </location>
</feature>
<protein>
    <submittedName>
        <fullName evidence="4">Unannotated protein</fullName>
    </submittedName>
</protein>
<dbReference type="AlphaFoldDB" id="A0A6J7AG03"/>
<dbReference type="SUPFAM" id="SSF53756">
    <property type="entry name" value="UDP-Glycosyltransferase/glycogen phosphorylase"/>
    <property type="match status" value="2"/>
</dbReference>
<keyword evidence="1" id="KW-0808">Transferase</keyword>
<evidence type="ECO:0000313" key="4">
    <source>
        <dbReference type="EMBL" id="CAB4831844.1"/>
    </source>
</evidence>
<dbReference type="Pfam" id="PF13692">
    <property type="entry name" value="Glyco_trans_1_4"/>
    <property type="match status" value="1"/>
</dbReference>
<accession>A0A6J7AG03</accession>
<evidence type="ECO:0000256" key="1">
    <source>
        <dbReference type="ARBA" id="ARBA00022679"/>
    </source>
</evidence>
<dbReference type="InterPro" id="IPR028098">
    <property type="entry name" value="Glyco_trans_4-like_N"/>
</dbReference>
<dbReference type="InterPro" id="IPR001296">
    <property type="entry name" value="Glyco_trans_1"/>
</dbReference>
<dbReference type="Pfam" id="PF00534">
    <property type="entry name" value="Glycos_transf_1"/>
    <property type="match status" value="1"/>
</dbReference>
<dbReference type="CDD" id="cd03809">
    <property type="entry name" value="GT4_MtfB-like"/>
    <property type="match status" value="1"/>
</dbReference>
<dbReference type="Pfam" id="PF13439">
    <property type="entry name" value="Glyco_transf_4"/>
    <property type="match status" value="1"/>
</dbReference>
<name>A0A6J7AG03_9ZZZZ</name>
<evidence type="ECO:0000259" key="2">
    <source>
        <dbReference type="Pfam" id="PF00534"/>
    </source>
</evidence>
<organism evidence="4">
    <name type="scientific">freshwater metagenome</name>
    <dbReference type="NCBI Taxonomy" id="449393"/>
    <lineage>
        <taxon>unclassified sequences</taxon>
        <taxon>metagenomes</taxon>
        <taxon>ecological metagenomes</taxon>
    </lineage>
</organism>
<dbReference type="PANTHER" id="PTHR46401:SF2">
    <property type="entry name" value="GLYCOSYLTRANSFERASE WBBK-RELATED"/>
    <property type="match status" value="1"/>
</dbReference>
<dbReference type="PANTHER" id="PTHR46401">
    <property type="entry name" value="GLYCOSYLTRANSFERASE WBBK-RELATED"/>
    <property type="match status" value="1"/>
</dbReference>